<accession>A0ABN3VBG4</accession>
<reference evidence="1 2" key="1">
    <citation type="journal article" date="2019" name="Int. J. Syst. Evol. Microbiol.">
        <title>The Global Catalogue of Microorganisms (GCM) 10K type strain sequencing project: providing services to taxonomists for standard genome sequencing and annotation.</title>
        <authorList>
            <consortium name="The Broad Institute Genomics Platform"/>
            <consortium name="The Broad Institute Genome Sequencing Center for Infectious Disease"/>
            <person name="Wu L."/>
            <person name="Ma J."/>
        </authorList>
    </citation>
    <scope>NUCLEOTIDE SEQUENCE [LARGE SCALE GENOMIC DNA]</scope>
    <source>
        <strain evidence="1 2">JCM 9383</strain>
    </source>
</reference>
<gene>
    <name evidence="1" type="ORF">GCM10010470_24700</name>
</gene>
<dbReference type="Pfam" id="PF14539">
    <property type="entry name" value="DUF4442"/>
    <property type="match status" value="1"/>
</dbReference>
<evidence type="ECO:0000313" key="1">
    <source>
        <dbReference type="EMBL" id="GAA2789132.1"/>
    </source>
</evidence>
<dbReference type="CDD" id="cd03443">
    <property type="entry name" value="PaaI_thioesterase"/>
    <property type="match status" value="1"/>
</dbReference>
<dbReference type="EMBL" id="BAAAUX010000011">
    <property type="protein sequence ID" value="GAA2789132.1"/>
    <property type="molecule type" value="Genomic_DNA"/>
</dbReference>
<sequence length="166" mass="18342">MSTTGTTLALWRKLAKLPLGTRIFSWGVSWRAPYFRTIRPHITELRPGYCEVHAAKRRRVHNHIGTFHAIAACNMAEVAAGVLTEASIPTTHRWIPTGMTVRYVAKAATDLRAVAELDPLPAADDTARDWVVPVRILDTADKTVVTADITMRVSPRKSRTTAAKTS</sequence>
<dbReference type="InterPro" id="IPR027961">
    <property type="entry name" value="DUF4442"/>
</dbReference>
<comment type="caution">
    <text evidence="1">The sequence shown here is derived from an EMBL/GenBank/DDBJ whole genome shotgun (WGS) entry which is preliminary data.</text>
</comment>
<organism evidence="1 2">
    <name type="scientific">Saccharopolyspora taberi</name>
    <dbReference type="NCBI Taxonomy" id="60895"/>
    <lineage>
        <taxon>Bacteria</taxon>
        <taxon>Bacillati</taxon>
        <taxon>Actinomycetota</taxon>
        <taxon>Actinomycetes</taxon>
        <taxon>Pseudonocardiales</taxon>
        <taxon>Pseudonocardiaceae</taxon>
        <taxon>Saccharopolyspora</taxon>
    </lineage>
</organism>
<dbReference type="Gene3D" id="3.10.129.10">
    <property type="entry name" value="Hotdog Thioesterase"/>
    <property type="match status" value="1"/>
</dbReference>
<proteinExistence type="predicted"/>
<name>A0ABN3VBG4_9PSEU</name>
<dbReference type="RefSeq" id="WP_344679724.1">
    <property type="nucleotide sequence ID" value="NZ_BAAAUX010000011.1"/>
</dbReference>
<dbReference type="InterPro" id="IPR029069">
    <property type="entry name" value="HotDog_dom_sf"/>
</dbReference>
<dbReference type="SUPFAM" id="SSF54637">
    <property type="entry name" value="Thioesterase/thiol ester dehydrase-isomerase"/>
    <property type="match status" value="1"/>
</dbReference>
<protein>
    <submittedName>
        <fullName evidence="1">Hotdog fold domain-containing protein</fullName>
    </submittedName>
</protein>
<evidence type="ECO:0000313" key="2">
    <source>
        <dbReference type="Proteomes" id="UP001500979"/>
    </source>
</evidence>
<dbReference type="Proteomes" id="UP001500979">
    <property type="component" value="Unassembled WGS sequence"/>
</dbReference>
<keyword evidence="2" id="KW-1185">Reference proteome</keyword>